<accession>A0AAW0B726</accession>
<evidence type="ECO:0000256" key="1">
    <source>
        <dbReference type="SAM" id="MobiDB-lite"/>
    </source>
</evidence>
<reference evidence="2 4" key="1">
    <citation type="journal article" date="2024" name="J Genomics">
        <title>Draft genome sequencing and assembly of Favolaschia claudopus CIRM-BRFM 2984 isolated from oak limbs.</title>
        <authorList>
            <person name="Navarro D."/>
            <person name="Drula E."/>
            <person name="Chaduli D."/>
            <person name="Cazenave R."/>
            <person name="Ahrendt S."/>
            <person name="Wang J."/>
            <person name="Lipzen A."/>
            <person name="Daum C."/>
            <person name="Barry K."/>
            <person name="Grigoriev I.V."/>
            <person name="Favel A."/>
            <person name="Rosso M.N."/>
            <person name="Martin F."/>
        </authorList>
    </citation>
    <scope>NUCLEOTIDE SEQUENCE [LARGE SCALE GENOMIC DNA]</scope>
    <source>
        <strain evidence="2 4">CIRM-BRFM 2984</strain>
    </source>
</reference>
<dbReference type="AlphaFoldDB" id="A0AAW0B726"/>
<feature type="compositionally biased region" description="Low complexity" evidence="1">
    <location>
        <begin position="150"/>
        <end position="160"/>
    </location>
</feature>
<name>A0AAW0B726_9AGAR</name>
<feature type="region of interest" description="Disordered" evidence="1">
    <location>
        <begin position="136"/>
        <end position="160"/>
    </location>
</feature>
<dbReference type="EMBL" id="JAWWNJ010000038">
    <property type="protein sequence ID" value="KAK7021456.1"/>
    <property type="molecule type" value="Genomic_DNA"/>
</dbReference>
<comment type="caution">
    <text evidence="2">The sequence shown here is derived from an EMBL/GenBank/DDBJ whole genome shotgun (WGS) entry which is preliminary data.</text>
</comment>
<dbReference type="EMBL" id="JAWWNJ010000020">
    <property type="protein sequence ID" value="KAK7035074.1"/>
    <property type="molecule type" value="Genomic_DNA"/>
</dbReference>
<dbReference type="Proteomes" id="UP001362999">
    <property type="component" value="Unassembled WGS sequence"/>
</dbReference>
<keyword evidence="4" id="KW-1185">Reference proteome</keyword>
<proteinExistence type="predicted"/>
<evidence type="ECO:0000313" key="3">
    <source>
        <dbReference type="EMBL" id="KAK7035074.1"/>
    </source>
</evidence>
<gene>
    <name evidence="3" type="ORF">R3P38DRAFT_3184609</name>
    <name evidence="2" type="ORF">R3P38DRAFT_3540901</name>
</gene>
<protein>
    <submittedName>
        <fullName evidence="2">Uncharacterized protein</fullName>
    </submittedName>
</protein>
<organism evidence="2 4">
    <name type="scientific">Favolaschia claudopus</name>
    <dbReference type="NCBI Taxonomy" id="2862362"/>
    <lineage>
        <taxon>Eukaryota</taxon>
        <taxon>Fungi</taxon>
        <taxon>Dikarya</taxon>
        <taxon>Basidiomycota</taxon>
        <taxon>Agaricomycotina</taxon>
        <taxon>Agaricomycetes</taxon>
        <taxon>Agaricomycetidae</taxon>
        <taxon>Agaricales</taxon>
        <taxon>Marasmiineae</taxon>
        <taxon>Mycenaceae</taxon>
        <taxon>Favolaschia</taxon>
    </lineage>
</organism>
<evidence type="ECO:0000313" key="2">
    <source>
        <dbReference type="EMBL" id="KAK7021456.1"/>
    </source>
</evidence>
<evidence type="ECO:0000313" key="4">
    <source>
        <dbReference type="Proteomes" id="UP001362999"/>
    </source>
</evidence>
<sequence>MRMKNLHPLHPHLSTKADDPTFFDDLSGSTTGEIRRFHSRPCLTLYQIPTFVSTAPRLRFSPPRLRLRPFRLCPPLPRLPWHPTLYHIVALVSASAPLPAVCSTTSARCFPAPRSLTPAPARRCLCRLHPTTWRRPAETAGAQDEDEESSSSCVDESSASIADTSFSHRRHEDIPPCIVGPMSAAAPPLLVAAPPLPVAFPPLFAASTPLFAASPLLRISSLPPSCAALTDCQRRLDCSPLTSFCVFARLSLLACPMSPTLLSAFSVTPPPSSVL</sequence>